<dbReference type="InterPro" id="IPR031919">
    <property type="entry name" value="Fucosidase_C"/>
</dbReference>
<keyword evidence="6 10" id="KW-0326">Glycosidase</keyword>
<evidence type="ECO:0000256" key="2">
    <source>
        <dbReference type="ARBA" id="ARBA00007951"/>
    </source>
</evidence>
<dbReference type="Gene3D" id="2.60.40.1180">
    <property type="entry name" value="Golgi alpha-mannosidase II"/>
    <property type="match status" value="1"/>
</dbReference>
<evidence type="ECO:0000256" key="6">
    <source>
        <dbReference type="ARBA" id="ARBA00023295"/>
    </source>
</evidence>
<dbReference type="PANTHER" id="PTHR10030">
    <property type="entry name" value="ALPHA-L-FUCOSIDASE"/>
    <property type="match status" value="1"/>
</dbReference>
<dbReference type="PIRSF" id="PIRSF001092">
    <property type="entry name" value="Alpha-L-fucosidase"/>
    <property type="match status" value="1"/>
</dbReference>
<dbReference type="PRINTS" id="PR00741">
    <property type="entry name" value="GLHYDRLASE29"/>
</dbReference>
<dbReference type="SUPFAM" id="SSF51445">
    <property type="entry name" value="(Trans)glycosidases"/>
    <property type="match status" value="1"/>
</dbReference>
<evidence type="ECO:0000259" key="8">
    <source>
        <dbReference type="Pfam" id="PF01120"/>
    </source>
</evidence>
<feature type="signal peptide" evidence="7">
    <location>
        <begin position="1"/>
        <end position="36"/>
    </location>
</feature>
<comment type="similarity">
    <text evidence="2">Belongs to the glycosyl hydrolase 29 family.</text>
</comment>
<evidence type="ECO:0000313" key="10">
    <source>
        <dbReference type="EMBL" id="CAA9297376.1"/>
    </source>
</evidence>
<organism evidence="10">
    <name type="scientific">uncultured Gemmatimonadaceae bacterium</name>
    <dbReference type="NCBI Taxonomy" id="246130"/>
    <lineage>
        <taxon>Bacteria</taxon>
        <taxon>Pseudomonadati</taxon>
        <taxon>Gemmatimonadota</taxon>
        <taxon>Gemmatimonadia</taxon>
        <taxon>Gemmatimonadales</taxon>
        <taxon>Gemmatimonadaceae</taxon>
        <taxon>environmental samples</taxon>
    </lineage>
</organism>
<keyword evidence="4 7" id="KW-0732">Signal</keyword>
<dbReference type="InterPro" id="IPR057739">
    <property type="entry name" value="Glyco_hydro_29_N"/>
</dbReference>
<dbReference type="EC" id="3.2.1.51" evidence="3"/>
<evidence type="ECO:0000256" key="1">
    <source>
        <dbReference type="ARBA" id="ARBA00004071"/>
    </source>
</evidence>
<comment type="function">
    <text evidence="1">Alpha-L-fucosidase is responsible for hydrolyzing the alpha-1,6-linked fucose joined to the reducing-end N-acetylglucosamine of the carbohydrate moieties of glycoproteins.</text>
</comment>
<dbReference type="GO" id="GO:0004560">
    <property type="term" value="F:alpha-L-fucosidase activity"/>
    <property type="evidence" value="ECO:0007669"/>
    <property type="project" value="UniProtKB-EC"/>
</dbReference>
<name>A0A6J4K7B6_9BACT</name>
<dbReference type="EMBL" id="CADCTX010000036">
    <property type="protein sequence ID" value="CAA9297376.1"/>
    <property type="molecule type" value="Genomic_DNA"/>
</dbReference>
<dbReference type="GO" id="GO:0006004">
    <property type="term" value="P:fucose metabolic process"/>
    <property type="evidence" value="ECO:0007669"/>
    <property type="project" value="InterPro"/>
</dbReference>
<feature type="domain" description="Alpha-L-fucosidase C-terminal" evidence="9">
    <location>
        <begin position="415"/>
        <end position="487"/>
    </location>
</feature>
<keyword evidence="5 10" id="KW-0378">Hydrolase</keyword>
<evidence type="ECO:0000256" key="7">
    <source>
        <dbReference type="SAM" id="SignalP"/>
    </source>
</evidence>
<dbReference type="Gene3D" id="3.20.20.80">
    <property type="entry name" value="Glycosidases"/>
    <property type="match status" value="1"/>
</dbReference>
<reference evidence="10" key="1">
    <citation type="submission" date="2020-02" db="EMBL/GenBank/DDBJ databases">
        <authorList>
            <person name="Meier V. D."/>
        </authorList>
    </citation>
    <scope>NUCLEOTIDE SEQUENCE</scope>
    <source>
        <strain evidence="10">AVDCRST_MAG40</strain>
    </source>
</reference>
<proteinExistence type="inferred from homology"/>
<feature type="domain" description="Glycoside hydrolase family 29 N-terminal" evidence="8">
    <location>
        <begin position="34"/>
        <end position="395"/>
    </location>
</feature>
<evidence type="ECO:0000256" key="5">
    <source>
        <dbReference type="ARBA" id="ARBA00022801"/>
    </source>
</evidence>
<dbReference type="SMART" id="SM00812">
    <property type="entry name" value="Alpha_L_fucos"/>
    <property type="match status" value="1"/>
</dbReference>
<evidence type="ECO:0000256" key="3">
    <source>
        <dbReference type="ARBA" id="ARBA00012662"/>
    </source>
</evidence>
<evidence type="ECO:0000259" key="9">
    <source>
        <dbReference type="Pfam" id="PF16757"/>
    </source>
</evidence>
<protein>
    <recommendedName>
        <fullName evidence="3">alpha-L-fucosidase</fullName>
        <ecNumber evidence="3">3.2.1.51</ecNumber>
    </recommendedName>
</protein>
<dbReference type="Pfam" id="PF16757">
    <property type="entry name" value="Fucosidase_C"/>
    <property type="match status" value="1"/>
</dbReference>
<gene>
    <name evidence="10" type="ORF">AVDCRST_MAG40-122</name>
</gene>
<evidence type="ECO:0000256" key="4">
    <source>
        <dbReference type="ARBA" id="ARBA00022729"/>
    </source>
</evidence>
<dbReference type="AlphaFoldDB" id="A0A6J4K7B6"/>
<dbReference type="Pfam" id="PF01120">
    <property type="entry name" value="Alpha_L_fucos"/>
    <property type="match status" value="1"/>
</dbReference>
<dbReference type="InterPro" id="IPR017853">
    <property type="entry name" value="GH"/>
</dbReference>
<dbReference type="PANTHER" id="PTHR10030:SF37">
    <property type="entry name" value="ALPHA-L-FUCOSIDASE-RELATED"/>
    <property type="match status" value="1"/>
</dbReference>
<dbReference type="GO" id="GO:0005764">
    <property type="term" value="C:lysosome"/>
    <property type="evidence" value="ECO:0007669"/>
    <property type="project" value="TreeGrafter"/>
</dbReference>
<accession>A0A6J4K7B6</accession>
<feature type="chain" id="PRO_5026907567" description="alpha-L-fucosidase" evidence="7">
    <location>
        <begin position="37"/>
        <end position="515"/>
    </location>
</feature>
<dbReference type="InterPro" id="IPR016286">
    <property type="entry name" value="FUC_metazoa-typ"/>
</dbReference>
<dbReference type="GO" id="GO:0016139">
    <property type="term" value="P:glycoside catabolic process"/>
    <property type="evidence" value="ECO:0007669"/>
    <property type="project" value="TreeGrafter"/>
</dbReference>
<dbReference type="InterPro" id="IPR013780">
    <property type="entry name" value="Glyco_hydro_b"/>
</dbReference>
<dbReference type="InterPro" id="IPR000933">
    <property type="entry name" value="Glyco_hydro_29"/>
</dbReference>
<sequence length="515" mass="56658">MASSSLRARVAARTRLARVALRAAAVLAPAASAAQAAHGPPAAYEATPASLARHPVPAWFEDAKLGLFVNWGLYSVPGWAPTSGPVNEVIVNRGWKYWFANNSYAEWYANSMRLDGPTRAYHAKTYGAAFPYDSFAGQFEREARAFDAARWADLFARVHAGYVVLDVKHHDGYKLWPSANRNPRKAAWQSARDFPGELGAAVRRRGMRYGLYYSGGIDWTFNDRTIADIGDLARALPRDSAYAAYVDRDYRELIARYQPDVLWNDIAYPAAANVNRLFADYYAARPEGVVNDRWASAPGQAAHADFTTPEYTTYAEITDRKWEATRGIGQSFGFNRTEDAGSFLSVADLVWTFADVVSKNGNLLLNVGPRADASIQEGQLERLLGLGRWLDTNGDAVFGTRPWVEAEGRTGDSLEVRFTRKPGAVYAIVRGAPRAAELRLTNLHAEPGTTVTLLGGRGALRWRQHGRDLVVAVPARGAAQPAYALRIAPEPWRLVRERRRPAARGAALPGLPGDL</sequence>